<keyword evidence="2" id="KW-1185">Reference proteome</keyword>
<dbReference type="SUPFAM" id="SSF109854">
    <property type="entry name" value="DinB/YfiT-like putative metalloenzymes"/>
    <property type="match status" value="1"/>
</dbReference>
<protein>
    <submittedName>
        <fullName evidence="1">Uncharacterized protein DUF664</fullName>
    </submittedName>
</protein>
<dbReference type="EMBL" id="SLWM01000003">
    <property type="protein sequence ID" value="TCO27881.1"/>
    <property type="molecule type" value="Genomic_DNA"/>
</dbReference>
<comment type="caution">
    <text evidence="1">The sequence shown here is derived from an EMBL/GenBank/DDBJ whole genome shotgun (WGS) entry which is preliminary data.</text>
</comment>
<dbReference type="InterPro" id="IPR034660">
    <property type="entry name" value="DinB/YfiT-like"/>
</dbReference>
<name>A0ABY2BR95_9ACTN</name>
<proteinExistence type="predicted"/>
<organism evidence="1 2">
    <name type="scientific">Kribbella orskensis</name>
    <dbReference type="NCBI Taxonomy" id="2512216"/>
    <lineage>
        <taxon>Bacteria</taxon>
        <taxon>Bacillati</taxon>
        <taxon>Actinomycetota</taxon>
        <taxon>Actinomycetes</taxon>
        <taxon>Propionibacteriales</taxon>
        <taxon>Kribbellaceae</taxon>
        <taxon>Kribbella</taxon>
    </lineage>
</organism>
<dbReference type="Gene3D" id="1.20.120.450">
    <property type="entry name" value="dinb family like domain"/>
    <property type="match status" value="1"/>
</dbReference>
<sequence length="181" mass="20560">MELTAIASAGMTISRERPPFVADERTQLVGWLDMQRALVRYKCEGLAEADEHRSVLSTSPLMTMAGLVSHMRWTEHCWFNVLFLGESFEGNPQFQEEPEDADMRVDDAPLAKLLDEFEQQCAQSNEIIAAHSLDETGKHPDFGSAQATLRWILLHMLEETARHIGHLDTIRELLDGEKGYY</sequence>
<dbReference type="Proteomes" id="UP000295818">
    <property type="component" value="Unassembled WGS sequence"/>
</dbReference>
<accession>A0ABY2BR95</accession>
<dbReference type="Pfam" id="PF04978">
    <property type="entry name" value="MST"/>
    <property type="match status" value="1"/>
</dbReference>
<evidence type="ECO:0000313" key="1">
    <source>
        <dbReference type="EMBL" id="TCO27881.1"/>
    </source>
</evidence>
<reference evidence="1 2" key="1">
    <citation type="journal article" date="2015" name="Stand. Genomic Sci.">
        <title>Genomic Encyclopedia of Bacterial and Archaeal Type Strains, Phase III: the genomes of soil and plant-associated and newly described type strains.</title>
        <authorList>
            <person name="Whitman W.B."/>
            <person name="Woyke T."/>
            <person name="Klenk H.P."/>
            <person name="Zhou Y."/>
            <person name="Lilburn T.G."/>
            <person name="Beck B.J."/>
            <person name="De Vos P."/>
            <person name="Vandamme P."/>
            <person name="Eisen J.A."/>
            <person name="Garrity G."/>
            <person name="Hugenholtz P."/>
            <person name="Kyrpides N.C."/>
        </authorList>
    </citation>
    <scope>NUCLEOTIDE SEQUENCE [LARGE SCALE GENOMIC DNA]</scope>
    <source>
        <strain evidence="1 2">VKM Ac-2538</strain>
    </source>
</reference>
<dbReference type="InterPro" id="IPR007061">
    <property type="entry name" value="MST-like"/>
</dbReference>
<evidence type="ECO:0000313" key="2">
    <source>
        <dbReference type="Proteomes" id="UP000295818"/>
    </source>
</evidence>
<gene>
    <name evidence="1" type="ORF">EV644_103585</name>
</gene>